<protein>
    <submittedName>
        <fullName evidence="1">Plasma membrane ATPase</fullName>
    </submittedName>
</protein>
<reference evidence="1" key="1">
    <citation type="journal article" date="2019" name="Sci. Rep.">
        <title>Draft genome of Tanacetum cinerariifolium, the natural source of mosquito coil.</title>
        <authorList>
            <person name="Yamashiro T."/>
            <person name="Shiraishi A."/>
            <person name="Satake H."/>
            <person name="Nakayama K."/>
        </authorList>
    </citation>
    <scope>NUCLEOTIDE SEQUENCE</scope>
</reference>
<organism evidence="1">
    <name type="scientific">Tanacetum cinerariifolium</name>
    <name type="common">Dalmatian daisy</name>
    <name type="synonym">Chrysanthemum cinerariifolium</name>
    <dbReference type="NCBI Taxonomy" id="118510"/>
    <lineage>
        <taxon>Eukaryota</taxon>
        <taxon>Viridiplantae</taxon>
        <taxon>Streptophyta</taxon>
        <taxon>Embryophyta</taxon>
        <taxon>Tracheophyta</taxon>
        <taxon>Spermatophyta</taxon>
        <taxon>Magnoliopsida</taxon>
        <taxon>eudicotyledons</taxon>
        <taxon>Gunneridae</taxon>
        <taxon>Pentapetalae</taxon>
        <taxon>asterids</taxon>
        <taxon>campanulids</taxon>
        <taxon>Asterales</taxon>
        <taxon>Asteraceae</taxon>
        <taxon>Asteroideae</taxon>
        <taxon>Anthemideae</taxon>
        <taxon>Anthemidinae</taxon>
        <taxon>Tanacetum</taxon>
    </lineage>
</organism>
<comment type="caution">
    <text evidence="1">The sequence shown here is derived from an EMBL/GenBank/DDBJ whole genome shotgun (WGS) entry which is preliminary data.</text>
</comment>
<evidence type="ECO:0000313" key="1">
    <source>
        <dbReference type="EMBL" id="GEX90612.1"/>
    </source>
</evidence>
<sequence>VNGPGTVEVEVPSAFAVVRDVVLDDFTPMLTLECSSDVTTSNVHVTGVVTSINNAGVANAPSLCGHTLEADVAGPIMTISKDRVKPSPLPDNRKLKEIFELKFNVKSVRNSEPEMMVALYL</sequence>
<name>A0A699HD07_TANCI</name>
<dbReference type="AlphaFoldDB" id="A0A699HD07"/>
<proteinExistence type="predicted"/>
<gene>
    <name evidence="1" type="ORF">Tci_362587</name>
</gene>
<dbReference type="EMBL" id="BKCJ010138081">
    <property type="protein sequence ID" value="GEX90612.1"/>
    <property type="molecule type" value="Genomic_DNA"/>
</dbReference>
<accession>A0A699HD07</accession>
<feature type="non-terminal residue" evidence="1">
    <location>
        <position position="1"/>
    </location>
</feature>